<accession>A0ACC1T785</accession>
<organism evidence="1 2">
    <name type="scientific">Phlebia brevispora</name>
    <dbReference type="NCBI Taxonomy" id="194682"/>
    <lineage>
        <taxon>Eukaryota</taxon>
        <taxon>Fungi</taxon>
        <taxon>Dikarya</taxon>
        <taxon>Basidiomycota</taxon>
        <taxon>Agaricomycotina</taxon>
        <taxon>Agaricomycetes</taxon>
        <taxon>Polyporales</taxon>
        <taxon>Meruliaceae</taxon>
        <taxon>Phlebia</taxon>
    </lineage>
</organism>
<evidence type="ECO:0000313" key="2">
    <source>
        <dbReference type="Proteomes" id="UP001148662"/>
    </source>
</evidence>
<dbReference type="Proteomes" id="UP001148662">
    <property type="component" value="Unassembled WGS sequence"/>
</dbReference>
<gene>
    <name evidence="1" type="ORF">NM688_g2953</name>
</gene>
<reference evidence="1" key="1">
    <citation type="submission" date="2022-07" db="EMBL/GenBank/DDBJ databases">
        <title>Genome Sequence of Phlebia brevispora.</title>
        <authorList>
            <person name="Buettner E."/>
        </authorList>
    </citation>
    <scope>NUCLEOTIDE SEQUENCE</scope>
    <source>
        <strain evidence="1">MPL23</strain>
    </source>
</reference>
<sequence length="121" mass="13302">MLKDLPAIHGLRVLGSRCTGFVNEEKTGRFPSKVHQFTAVPAASSSAPTCAHGSIASDQCYVHIERTHIHTLSPRWSLASLLKRVYPRLRHEASFSCYKLSGASRTHPNPLPRYNHNGAAA</sequence>
<name>A0ACC1T785_9APHY</name>
<protein>
    <submittedName>
        <fullName evidence="1">Uncharacterized protein</fullName>
    </submittedName>
</protein>
<evidence type="ECO:0000313" key="1">
    <source>
        <dbReference type="EMBL" id="KAJ3554733.1"/>
    </source>
</evidence>
<proteinExistence type="predicted"/>
<keyword evidence="2" id="KW-1185">Reference proteome</keyword>
<comment type="caution">
    <text evidence="1">The sequence shown here is derived from an EMBL/GenBank/DDBJ whole genome shotgun (WGS) entry which is preliminary data.</text>
</comment>
<dbReference type="EMBL" id="JANHOG010000402">
    <property type="protein sequence ID" value="KAJ3554733.1"/>
    <property type="molecule type" value="Genomic_DNA"/>
</dbReference>